<sequence>MSAMSSMVVGLLANKMLQQAAVIARQIKSQTSTLPQPIKLRRQTRRHFKREYICGRFTEIGLHVAFLAQANFRRFYRYHKLFSAKVPNAIIEHNIAINWGKVDDRLLHLGMNVLQSRECELCGDYDHTTTFYRKQVYQETPLCAQQNTTNTRVVDKTKGRYGRGIVQVEGHDLCNNFYYGTCK</sequence>
<protein>
    <submittedName>
        <fullName evidence="1">Uncharacterized protein</fullName>
    </submittedName>
</protein>
<dbReference type="AlphaFoldDB" id="A0A6J8CX31"/>
<reference evidence="1 2" key="1">
    <citation type="submission" date="2020-06" db="EMBL/GenBank/DDBJ databases">
        <authorList>
            <person name="Li R."/>
            <person name="Bekaert M."/>
        </authorList>
    </citation>
    <scope>NUCLEOTIDE SEQUENCE [LARGE SCALE GENOMIC DNA]</scope>
    <source>
        <strain evidence="2">wild</strain>
    </source>
</reference>
<accession>A0A6J8CX31</accession>
<name>A0A6J8CX31_MYTCO</name>
<dbReference type="EMBL" id="CACVKT020006198">
    <property type="protein sequence ID" value="CAC5400395.1"/>
    <property type="molecule type" value="Genomic_DNA"/>
</dbReference>
<keyword evidence="2" id="KW-1185">Reference proteome</keyword>
<gene>
    <name evidence="1" type="ORF">MCOR_34576</name>
</gene>
<organism evidence="1 2">
    <name type="scientific">Mytilus coruscus</name>
    <name type="common">Sea mussel</name>
    <dbReference type="NCBI Taxonomy" id="42192"/>
    <lineage>
        <taxon>Eukaryota</taxon>
        <taxon>Metazoa</taxon>
        <taxon>Spiralia</taxon>
        <taxon>Lophotrochozoa</taxon>
        <taxon>Mollusca</taxon>
        <taxon>Bivalvia</taxon>
        <taxon>Autobranchia</taxon>
        <taxon>Pteriomorphia</taxon>
        <taxon>Mytilida</taxon>
        <taxon>Mytiloidea</taxon>
        <taxon>Mytilidae</taxon>
        <taxon>Mytilinae</taxon>
        <taxon>Mytilus</taxon>
    </lineage>
</organism>
<dbReference type="OrthoDB" id="8959254at2759"/>
<evidence type="ECO:0000313" key="1">
    <source>
        <dbReference type="EMBL" id="CAC5400395.1"/>
    </source>
</evidence>
<dbReference type="Proteomes" id="UP000507470">
    <property type="component" value="Unassembled WGS sequence"/>
</dbReference>
<evidence type="ECO:0000313" key="2">
    <source>
        <dbReference type="Proteomes" id="UP000507470"/>
    </source>
</evidence>
<proteinExistence type="predicted"/>